<dbReference type="Proteomes" id="UP000238823">
    <property type="component" value="Unassembled WGS sequence"/>
</dbReference>
<evidence type="ECO:0000256" key="1">
    <source>
        <dbReference type="SAM" id="MobiDB-lite"/>
    </source>
</evidence>
<dbReference type="EMBL" id="PVNL01000088">
    <property type="protein sequence ID" value="PRQ05931.1"/>
    <property type="molecule type" value="Genomic_DNA"/>
</dbReference>
<name>A0A2S9YLF2_9BACT</name>
<protein>
    <submittedName>
        <fullName evidence="2">Uncharacterized protein</fullName>
    </submittedName>
</protein>
<reference evidence="2 3" key="1">
    <citation type="submission" date="2018-03" db="EMBL/GenBank/DDBJ databases">
        <title>Draft Genome Sequences of the Obligatory Marine Myxobacteria Enhygromyxa salina SWB007.</title>
        <authorList>
            <person name="Poehlein A."/>
            <person name="Moghaddam J.A."/>
            <person name="Harms H."/>
            <person name="Alanjari M."/>
            <person name="Koenig G.M."/>
            <person name="Daniel R."/>
            <person name="Schaeberle T.F."/>
        </authorList>
    </citation>
    <scope>NUCLEOTIDE SEQUENCE [LARGE SCALE GENOMIC DNA]</scope>
    <source>
        <strain evidence="2 3">SWB007</strain>
    </source>
</reference>
<proteinExistence type="predicted"/>
<sequence length="201" mass="21998">MVSGALGVATDSPPNSSCCQRVSPSLPRAGLVVTIAPVDRQRGFNRPFVSLALVGLTALSLGACGKAPPADIADRLWVAQMPTGPRDQIDAFVVTDVGKYSGGSFYHGSLYRGAHDSFTWTTKAKDRGVIHLLQEQRDVEVRTKPCKPDRGFDQCILLEGDPKKIVRYQSRKRWAIPRKGKSVDVPALIHELSENNEELLF</sequence>
<gene>
    <name evidence="2" type="ORF">ENSA7_43470</name>
</gene>
<accession>A0A2S9YLF2</accession>
<organism evidence="2 3">
    <name type="scientific">Enhygromyxa salina</name>
    <dbReference type="NCBI Taxonomy" id="215803"/>
    <lineage>
        <taxon>Bacteria</taxon>
        <taxon>Pseudomonadati</taxon>
        <taxon>Myxococcota</taxon>
        <taxon>Polyangia</taxon>
        <taxon>Nannocystales</taxon>
        <taxon>Nannocystaceae</taxon>
        <taxon>Enhygromyxa</taxon>
    </lineage>
</organism>
<evidence type="ECO:0000313" key="3">
    <source>
        <dbReference type="Proteomes" id="UP000238823"/>
    </source>
</evidence>
<dbReference type="AlphaFoldDB" id="A0A2S9YLF2"/>
<feature type="region of interest" description="Disordered" evidence="1">
    <location>
        <begin position="1"/>
        <end position="20"/>
    </location>
</feature>
<comment type="caution">
    <text evidence="2">The sequence shown here is derived from an EMBL/GenBank/DDBJ whole genome shotgun (WGS) entry which is preliminary data.</text>
</comment>
<evidence type="ECO:0000313" key="2">
    <source>
        <dbReference type="EMBL" id="PRQ05931.1"/>
    </source>
</evidence>